<comment type="pathway">
    <text evidence="2">Organic acid metabolism; glycolate biosynthesis; glycolate from 2-phosphoglycolate: step 1/1.</text>
</comment>
<organism evidence="5">
    <name type="scientific">Ignavibacterium album</name>
    <dbReference type="NCBI Taxonomy" id="591197"/>
    <lineage>
        <taxon>Bacteria</taxon>
        <taxon>Pseudomonadati</taxon>
        <taxon>Ignavibacteriota</taxon>
        <taxon>Ignavibacteria</taxon>
        <taxon>Ignavibacteriales</taxon>
        <taxon>Ignavibacteriaceae</taxon>
        <taxon>Ignavibacterium</taxon>
    </lineage>
</organism>
<dbReference type="EC" id="3.1.3.18" evidence="4"/>
<dbReference type="SUPFAM" id="SSF56784">
    <property type="entry name" value="HAD-like"/>
    <property type="match status" value="1"/>
</dbReference>
<comment type="caution">
    <text evidence="5">The sequence shown here is derived from an EMBL/GenBank/DDBJ whole genome shotgun (WGS) entry which is preliminary data.</text>
</comment>
<dbReference type="PANTHER" id="PTHR43434:SF1">
    <property type="entry name" value="PHOSPHOGLYCOLATE PHOSPHATASE"/>
    <property type="match status" value="1"/>
</dbReference>
<dbReference type="SFLD" id="SFLDS00003">
    <property type="entry name" value="Haloacid_Dehalogenase"/>
    <property type="match status" value="1"/>
</dbReference>
<evidence type="ECO:0000256" key="3">
    <source>
        <dbReference type="ARBA" id="ARBA00006171"/>
    </source>
</evidence>
<name>A0A7V2ZK64_9BACT</name>
<dbReference type="GO" id="GO:0008967">
    <property type="term" value="F:phosphoglycolate phosphatase activity"/>
    <property type="evidence" value="ECO:0007669"/>
    <property type="project" value="UniProtKB-EC"/>
</dbReference>
<accession>A0A7V2ZK64</accession>
<dbReference type="GO" id="GO:0005829">
    <property type="term" value="C:cytosol"/>
    <property type="evidence" value="ECO:0007669"/>
    <property type="project" value="TreeGrafter"/>
</dbReference>
<comment type="similarity">
    <text evidence="3">Belongs to the HAD-like hydrolase superfamily. CbbY/CbbZ/Gph/YieH family.</text>
</comment>
<dbReference type="InterPro" id="IPR036412">
    <property type="entry name" value="HAD-like_sf"/>
</dbReference>
<dbReference type="InterPro" id="IPR050155">
    <property type="entry name" value="HAD-like_hydrolase_sf"/>
</dbReference>
<dbReference type="InterPro" id="IPR023214">
    <property type="entry name" value="HAD_sf"/>
</dbReference>
<comment type="catalytic activity">
    <reaction evidence="1">
        <text>2-phosphoglycolate + H2O = glycolate + phosphate</text>
        <dbReference type="Rhea" id="RHEA:14369"/>
        <dbReference type="ChEBI" id="CHEBI:15377"/>
        <dbReference type="ChEBI" id="CHEBI:29805"/>
        <dbReference type="ChEBI" id="CHEBI:43474"/>
        <dbReference type="ChEBI" id="CHEBI:58033"/>
        <dbReference type="EC" id="3.1.3.18"/>
    </reaction>
</comment>
<dbReference type="InterPro" id="IPR041492">
    <property type="entry name" value="HAD_2"/>
</dbReference>
<sequence length="214" mass="24853">MKNKIKYIIWDWNGTLFNDVQLGVDIINNLLKDNNLPQITFDKYRDIFTFPVSDYYQIAGFDFNKTSFEILGKKFMDEYERRKYEMNLFEGAREVLELARSRGIKQSVLSAYKQDTLVEILNHYKISEYFESIMGLDNIYAGSKEHLGIELRKKLTYNEDEILFVGDTLHDADVAKAMNVKCILISKGHQSQKKLLENGNVVLSDISELKNIIG</sequence>
<dbReference type="GO" id="GO:0006281">
    <property type="term" value="P:DNA repair"/>
    <property type="evidence" value="ECO:0007669"/>
    <property type="project" value="TreeGrafter"/>
</dbReference>
<keyword evidence="5" id="KW-0378">Hydrolase</keyword>
<dbReference type="InterPro" id="IPR023198">
    <property type="entry name" value="PGP-like_dom2"/>
</dbReference>
<dbReference type="EMBL" id="DSUJ01000008">
    <property type="protein sequence ID" value="HFI91467.1"/>
    <property type="molecule type" value="Genomic_DNA"/>
</dbReference>
<dbReference type="SFLD" id="SFLDG01129">
    <property type="entry name" value="C1.5:_HAD__Beta-PGM__Phosphata"/>
    <property type="match status" value="1"/>
</dbReference>
<dbReference type="PANTHER" id="PTHR43434">
    <property type="entry name" value="PHOSPHOGLYCOLATE PHOSPHATASE"/>
    <property type="match status" value="1"/>
</dbReference>
<evidence type="ECO:0000256" key="1">
    <source>
        <dbReference type="ARBA" id="ARBA00000830"/>
    </source>
</evidence>
<evidence type="ECO:0000256" key="2">
    <source>
        <dbReference type="ARBA" id="ARBA00004818"/>
    </source>
</evidence>
<reference evidence="5" key="1">
    <citation type="journal article" date="2020" name="mSystems">
        <title>Genome- and Community-Level Interaction Insights into Carbon Utilization and Element Cycling Functions of Hydrothermarchaeota in Hydrothermal Sediment.</title>
        <authorList>
            <person name="Zhou Z."/>
            <person name="Liu Y."/>
            <person name="Xu W."/>
            <person name="Pan J."/>
            <person name="Luo Z.H."/>
            <person name="Li M."/>
        </authorList>
    </citation>
    <scope>NUCLEOTIDE SEQUENCE [LARGE SCALE GENOMIC DNA]</scope>
    <source>
        <strain evidence="5">SpSt-479</strain>
    </source>
</reference>
<dbReference type="AlphaFoldDB" id="A0A7V2ZK64"/>
<evidence type="ECO:0000313" key="5">
    <source>
        <dbReference type="EMBL" id="HFI91467.1"/>
    </source>
</evidence>
<dbReference type="Gene3D" id="3.40.50.1000">
    <property type="entry name" value="HAD superfamily/HAD-like"/>
    <property type="match status" value="1"/>
</dbReference>
<proteinExistence type="inferred from homology"/>
<protein>
    <recommendedName>
        <fullName evidence="4">phosphoglycolate phosphatase</fullName>
        <ecNumber evidence="4">3.1.3.18</ecNumber>
    </recommendedName>
</protein>
<dbReference type="Gene3D" id="1.10.150.240">
    <property type="entry name" value="Putative phosphatase, domain 2"/>
    <property type="match status" value="1"/>
</dbReference>
<dbReference type="Pfam" id="PF13419">
    <property type="entry name" value="HAD_2"/>
    <property type="match status" value="1"/>
</dbReference>
<gene>
    <name evidence="5" type="ORF">ENS31_08070</name>
</gene>
<evidence type="ECO:0000256" key="4">
    <source>
        <dbReference type="ARBA" id="ARBA00013078"/>
    </source>
</evidence>